<name>A0A7W8ALT5_9HYPH</name>
<dbReference type="InterPro" id="IPR011250">
    <property type="entry name" value="OMP/PagP_B-barrel"/>
</dbReference>
<comment type="caution">
    <text evidence="9">The sequence shown here is derived from an EMBL/GenBank/DDBJ whole genome shotgun (WGS) entry which is preliminary data.</text>
</comment>
<feature type="domain" description="Outer membrane protein beta-barrel" evidence="8">
    <location>
        <begin position="26"/>
        <end position="216"/>
    </location>
</feature>
<keyword evidence="10" id="KW-1185">Reference proteome</keyword>
<accession>A0A7W8ALT5</accession>
<evidence type="ECO:0000256" key="6">
    <source>
        <dbReference type="ARBA" id="ARBA00038306"/>
    </source>
</evidence>
<evidence type="ECO:0000256" key="4">
    <source>
        <dbReference type="ARBA" id="ARBA00023136"/>
    </source>
</evidence>
<organism evidence="9 10">
    <name type="scientific">Pseudochrobactrum saccharolyticum</name>
    <dbReference type="NCBI Taxonomy" id="354352"/>
    <lineage>
        <taxon>Bacteria</taxon>
        <taxon>Pseudomonadati</taxon>
        <taxon>Pseudomonadota</taxon>
        <taxon>Alphaproteobacteria</taxon>
        <taxon>Hyphomicrobiales</taxon>
        <taxon>Brucellaceae</taxon>
        <taxon>Pseudochrobactrum</taxon>
    </lineage>
</organism>
<dbReference type="GO" id="GO:0009279">
    <property type="term" value="C:cell outer membrane"/>
    <property type="evidence" value="ECO:0007669"/>
    <property type="project" value="UniProtKB-SubCell"/>
</dbReference>
<dbReference type="Gene3D" id="2.40.160.20">
    <property type="match status" value="1"/>
</dbReference>
<evidence type="ECO:0000256" key="1">
    <source>
        <dbReference type="ARBA" id="ARBA00004442"/>
    </source>
</evidence>
<dbReference type="EMBL" id="JACHIL010000007">
    <property type="protein sequence ID" value="MBB5092707.1"/>
    <property type="molecule type" value="Genomic_DNA"/>
</dbReference>
<gene>
    <name evidence="9" type="ORF">HNQ68_003270</name>
</gene>
<evidence type="ECO:0000256" key="3">
    <source>
        <dbReference type="ARBA" id="ARBA00022729"/>
    </source>
</evidence>
<evidence type="ECO:0000313" key="10">
    <source>
        <dbReference type="Proteomes" id="UP000531231"/>
    </source>
</evidence>
<feature type="signal peptide" evidence="7">
    <location>
        <begin position="1"/>
        <end position="23"/>
    </location>
</feature>
<evidence type="ECO:0000256" key="5">
    <source>
        <dbReference type="ARBA" id="ARBA00023237"/>
    </source>
</evidence>
<dbReference type="InterPro" id="IPR027385">
    <property type="entry name" value="Beta-barrel_OMP"/>
</dbReference>
<dbReference type="AlphaFoldDB" id="A0A7W8ALT5"/>
<keyword evidence="3 7" id="KW-0732">Signal</keyword>
<sequence length="216" mass="23161">MRTIKSLALASVALLPLSATAFAADAIQPQTYEPAPVVDVAPQSSWAGGYTGLYLGYGINKFKTDNYVGDLKDNNAKFGGYAGWNFQNDNIVYGVEGDAGYNWAKKEELGLTAKSGFEGSLRGRLGVDMGPVMPYVTAGVAGTQVKFSDATSSQDKFRVGWTAGAGAETFLTQNVTARLEYRYSDFGKKDFQLDSGTVNDGGLQTHDIRLGVGYKF</sequence>
<comment type="similarity">
    <text evidence="6">Belongs to the Omp25/RopB family.</text>
</comment>
<evidence type="ECO:0000313" key="9">
    <source>
        <dbReference type="EMBL" id="MBB5092707.1"/>
    </source>
</evidence>
<dbReference type="PANTHER" id="PTHR34001:SF3">
    <property type="entry name" value="BLL7405 PROTEIN"/>
    <property type="match status" value="1"/>
</dbReference>
<dbReference type="NCBIfam" id="TIGR01414">
    <property type="entry name" value="autotrans_barl"/>
    <property type="match status" value="1"/>
</dbReference>
<evidence type="ECO:0000259" key="8">
    <source>
        <dbReference type="Pfam" id="PF13505"/>
    </source>
</evidence>
<dbReference type="InterPro" id="IPR006315">
    <property type="entry name" value="OM_autotransptr_brl_dom"/>
</dbReference>
<evidence type="ECO:0000256" key="7">
    <source>
        <dbReference type="SAM" id="SignalP"/>
    </source>
</evidence>
<dbReference type="PANTHER" id="PTHR34001">
    <property type="entry name" value="BLL7405 PROTEIN"/>
    <property type="match status" value="1"/>
</dbReference>
<dbReference type="SUPFAM" id="SSF56925">
    <property type="entry name" value="OMPA-like"/>
    <property type="match status" value="1"/>
</dbReference>
<dbReference type="RefSeq" id="WP_022712154.1">
    <property type="nucleotide sequence ID" value="NZ_JACHIL010000007.1"/>
</dbReference>
<reference evidence="9 10" key="1">
    <citation type="submission" date="2020-08" db="EMBL/GenBank/DDBJ databases">
        <title>Genomic Encyclopedia of Type Strains, Phase IV (KMG-IV): sequencing the most valuable type-strain genomes for metagenomic binning, comparative biology and taxonomic classification.</title>
        <authorList>
            <person name="Goeker M."/>
        </authorList>
    </citation>
    <scope>NUCLEOTIDE SEQUENCE [LARGE SCALE GENOMIC DNA]</scope>
    <source>
        <strain evidence="9 10">DSM 25620</strain>
    </source>
</reference>
<comment type="subcellular location">
    <subcellularLocation>
        <location evidence="1">Cell outer membrane</location>
    </subcellularLocation>
</comment>
<protein>
    <submittedName>
        <fullName evidence="9">Outer membrane immunogenic protein</fullName>
    </submittedName>
</protein>
<dbReference type="Pfam" id="PF13505">
    <property type="entry name" value="OMP_b-brl"/>
    <property type="match status" value="1"/>
</dbReference>
<evidence type="ECO:0000256" key="2">
    <source>
        <dbReference type="ARBA" id="ARBA00022452"/>
    </source>
</evidence>
<keyword evidence="2" id="KW-0812">Transmembrane</keyword>
<keyword evidence="5" id="KW-0998">Cell outer membrane</keyword>
<keyword evidence="4" id="KW-0472">Membrane</keyword>
<dbReference type="InterPro" id="IPR051692">
    <property type="entry name" value="OMP-like"/>
</dbReference>
<proteinExistence type="inferred from homology"/>
<feature type="chain" id="PRO_5031009996" evidence="7">
    <location>
        <begin position="24"/>
        <end position="216"/>
    </location>
</feature>
<dbReference type="Proteomes" id="UP000531231">
    <property type="component" value="Unassembled WGS sequence"/>
</dbReference>
<keyword evidence="2" id="KW-1134">Transmembrane beta strand</keyword>